<evidence type="ECO:0008006" key="2">
    <source>
        <dbReference type="Google" id="ProtNLM"/>
    </source>
</evidence>
<accession>A0A644VD09</accession>
<reference evidence="1" key="1">
    <citation type="submission" date="2019-08" db="EMBL/GenBank/DDBJ databases">
        <authorList>
            <person name="Kucharzyk K."/>
            <person name="Murdoch R.W."/>
            <person name="Higgins S."/>
            <person name="Loffler F."/>
        </authorList>
    </citation>
    <scope>NUCLEOTIDE SEQUENCE</scope>
</reference>
<comment type="caution">
    <text evidence="1">The sequence shown here is derived from an EMBL/GenBank/DDBJ whole genome shotgun (WGS) entry which is preliminary data.</text>
</comment>
<protein>
    <recommendedName>
        <fullName evidence="2">DUF4136 domain-containing protein</fullName>
    </recommendedName>
</protein>
<evidence type="ECO:0000313" key="1">
    <source>
        <dbReference type="EMBL" id="MPL89249.1"/>
    </source>
</evidence>
<dbReference type="AlphaFoldDB" id="A0A644VD09"/>
<gene>
    <name evidence="1" type="ORF">SDC9_35282</name>
</gene>
<proteinExistence type="predicted"/>
<name>A0A644VD09_9ZZZZ</name>
<dbReference type="EMBL" id="VSSQ01000276">
    <property type="protein sequence ID" value="MPL89249.1"/>
    <property type="molecule type" value="Genomic_DNA"/>
</dbReference>
<organism evidence="1">
    <name type="scientific">bioreactor metagenome</name>
    <dbReference type="NCBI Taxonomy" id="1076179"/>
    <lineage>
        <taxon>unclassified sequences</taxon>
        <taxon>metagenomes</taxon>
        <taxon>ecological metagenomes</taxon>
    </lineage>
</organism>
<sequence>MKKIFSTLLILILLLALPVLASAEKNKWKANDYDFASVHNVIIAEPDINVPTIDGYIADPFSQNKIEASLRQALEKRKINVFTQEDIDKGNIPMRNIYLTIKPVVHALGKWSEQKEAYYETRTVYKKITVEDNRGRDTTITVPTNETIYHPARIAWHAIANLEFVITSPDGKKVYMIVDNRDRVEETDTSGMLGRICNDLVDDISRN</sequence>